<dbReference type="InterPro" id="IPR001196">
    <property type="entry name" value="Ribosomal_uL15_CS"/>
</dbReference>
<dbReference type="EMBL" id="LGKP01000025">
    <property type="protein sequence ID" value="KPL85546.1"/>
    <property type="molecule type" value="Genomic_DNA"/>
</dbReference>
<evidence type="ECO:0000313" key="9">
    <source>
        <dbReference type="Proteomes" id="UP000050277"/>
    </source>
</evidence>
<evidence type="ECO:0000256" key="6">
    <source>
        <dbReference type="SAM" id="MobiDB-lite"/>
    </source>
</evidence>
<gene>
    <name evidence="4" type="primary">rplO</name>
    <name evidence="8" type="ORF">SE18_18190</name>
</gene>
<evidence type="ECO:0000256" key="4">
    <source>
        <dbReference type="HAMAP-Rule" id="MF_01341"/>
    </source>
</evidence>
<keyword evidence="4" id="KW-0694">RNA-binding</keyword>
<dbReference type="GO" id="GO:0003735">
    <property type="term" value="F:structural constituent of ribosome"/>
    <property type="evidence" value="ECO:0007669"/>
    <property type="project" value="InterPro"/>
</dbReference>
<protein>
    <recommendedName>
        <fullName evidence="4">Large ribosomal subunit protein uL15</fullName>
    </recommendedName>
</protein>
<proteinExistence type="inferred from homology"/>
<dbReference type="RefSeq" id="WP_054535866.1">
    <property type="nucleotide sequence ID" value="NZ_LGKP01000025.1"/>
</dbReference>
<dbReference type="Pfam" id="PF00828">
    <property type="entry name" value="Ribosomal_L27A"/>
    <property type="match status" value="1"/>
</dbReference>
<dbReference type="InterPro" id="IPR021131">
    <property type="entry name" value="Ribosomal_uL15/eL18"/>
</dbReference>
<comment type="function">
    <text evidence="4">Binds to the 23S rRNA.</text>
</comment>
<dbReference type="HAMAP" id="MF_01341">
    <property type="entry name" value="Ribosomal_uL15"/>
    <property type="match status" value="1"/>
</dbReference>
<dbReference type="OrthoDB" id="9810293at2"/>
<comment type="similarity">
    <text evidence="1 4 5">Belongs to the universal ribosomal protein uL15 family.</text>
</comment>
<dbReference type="SUPFAM" id="SSF52080">
    <property type="entry name" value="Ribosomal proteins L15p and L18e"/>
    <property type="match status" value="1"/>
</dbReference>
<evidence type="ECO:0000256" key="3">
    <source>
        <dbReference type="ARBA" id="ARBA00023274"/>
    </source>
</evidence>
<dbReference type="Proteomes" id="UP000050277">
    <property type="component" value="Unassembled WGS sequence"/>
</dbReference>
<sequence>MKLHDLKPAPGSTRKTKRVGRGHGSGKGKTSGKGMMGQKARSGPNPYPHFEGGQNPLVRRMPYKRGFTNIFRVEYTIVNVGDLTEWNNGDVTPETLREVGLIKNLKQPIKVLGDGDLNVALKVRVHKVSASARQKIEAAGGSVELIDAAA</sequence>
<dbReference type="Gene3D" id="3.100.10.10">
    <property type="match status" value="1"/>
</dbReference>
<evidence type="ECO:0000256" key="5">
    <source>
        <dbReference type="RuleBase" id="RU003888"/>
    </source>
</evidence>
<dbReference type="GO" id="GO:0006412">
    <property type="term" value="P:translation"/>
    <property type="evidence" value="ECO:0007669"/>
    <property type="project" value="UniProtKB-UniRule"/>
</dbReference>
<keyword evidence="2 4" id="KW-0689">Ribosomal protein</keyword>
<dbReference type="AlphaFoldDB" id="A0A0N8GR54"/>
<dbReference type="STRING" id="70996.SE18_18190"/>
<dbReference type="GO" id="GO:0019843">
    <property type="term" value="F:rRNA binding"/>
    <property type="evidence" value="ECO:0007669"/>
    <property type="project" value="UniProtKB-UniRule"/>
</dbReference>
<evidence type="ECO:0000313" key="8">
    <source>
        <dbReference type="EMBL" id="KPL85546.1"/>
    </source>
</evidence>
<keyword evidence="9" id="KW-1185">Reference proteome</keyword>
<dbReference type="PANTHER" id="PTHR12934">
    <property type="entry name" value="50S RIBOSOMAL PROTEIN L15"/>
    <property type="match status" value="1"/>
</dbReference>
<dbReference type="InterPro" id="IPR036227">
    <property type="entry name" value="Ribosomal_uL15/eL18_sf"/>
</dbReference>
<comment type="subunit">
    <text evidence="4">Part of the 50S ribosomal subunit.</text>
</comment>
<dbReference type="PROSITE" id="PS00475">
    <property type="entry name" value="RIBOSOMAL_L15"/>
    <property type="match status" value="1"/>
</dbReference>
<name>A0A0N8GR54_9CHLR</name>
<feature type="compositionally biased region" description="Basic residues" evidence="6">
    <location>
        <begin position="14"/>
        <end position="26"/>
    </location>
</feature>
<dbReference type="InterPro" id="IPR030878">
    <property type="entry name" value="Ribosomal_uL15"/>
</dbReference>
<dbReference type="PANTHER" id="PTHR12934:SF11">
    <property type="entry name" value="LARGE RIBOSOMAL SUBUNIT PROTEIN UL15M"/>
    <property type="match status" value="1"/>
</dbReference>
<dbReference type="InterPro" id="IPR005749">
    <property type="entry name" value="Ribosomal_uL15_bac-type"/>
</dbReference>
<accession>A0A0N8GR54</accession>
<dbReference type="GO" id="GO:0022625">
    <property type="term" value="C:cytosolic large ribosomal subunit"/>
    <property type="evidence" value="ECO:0007669"/>
    <property type="project" value="TreeGrafter"/>
</dbReference>
<dbReference type="NCBIfam" id="TIGR01071">
    <property type="entry name" value="rplO_bact"/>
    <property type="match status" value="1"/>
</dbReference>
<dbReference type="PATRIC" id="fig|70996.4.peg.514"/>
<organism evidence="8 9">
    <name type="scientific">Herpetosiphon geysericola</name>
    <dbReference type="NCBI Taxonomy" id="70996"/>
    <lineage>
        <taxon>Bacteria</taxon>
        <taxon>Bacillati</taxon>
        <taxon>Chloroflexota</taxon>
        <taxon>Chloroflexia</taxon>
        <taxon>Herpetosiphonales</taxon>
        <taxon>Herpetosiphonaceae</taxon>
        <taxon>Herpetosiphon</taxon>
    </lineage>
</organism>
<evidence type="ECO:0000256" key="1">
    <source>
        <dbReference type="ARBA" id="ARBA00007320"/>
    </source>
</evidence>
<comment type="caution">
    <text evidence="8">The sequence shown here is derived from an EMBL/GenBank/DDBJ whole genome shotgun (WGS) entry which is preliminary data.</text>
</comment>
<keyword evidence="4" id="KW-0699">rRNA-binding</keyword>
<evidence type="ECO:0000256" key="2">
    <source>
        <dbReference type="ARBA" id="ARBA00022980"/>
    </source>
</evidence>
<feature type="region of interest" description="Disordered" evidence="6">
    <location>
        <begin position="1"/>
        <end position="56"/>
    </location>
</feature>
<evidence type="ECO:0000259" key="7">
    <source>
        <dbReference type="Pfam" id="PF00828"/>
    </source>
</evidence>
<feature type="domain" description="Large ribosomal subunit protein uL15/eL18" evidence="7">
    <location>
        <begin position="77"/>
        <end position="144"/>
    </location>
</feature>
<keyword evidence="3 4" id="KW-0687">Ribonucleoprotein</keyword>
<reference evidence="8 9" key="1">
    <citation type="submission" date="2015-07" db="EMBL/GenBank/DDBJ databases">
        <title>Whole genome sequence of Herpetosiphon geysericola DSM 7119.</title>
        <authorList>
            <person name="Hemp J."/>
            <person name="Ward L.M."/>
            <person name="Pace L.A."/>
            <person name="Fischer W.W."/>
        </authorList>
    </citation>
    <scope>NUCLEOTIDE SEQUENCE [LARGE SCALE GENOMIC DNA]</scope>
    <source>
        <strain evidence="8 9">DSM 7119</strain>
    </source>
</reference>